<dbReference type="InParanoid" id="A0A0C3GU58"/>
<dbReference type="HOGENOM" id="CLU_069867_3_1_1"/>
<dbReference type="SUPFAM" id="SSF55961">
    <property type="entry name" value="Bet v1-like"/>
    <property type="match status" value="1"/>
</dbReference>
<evidence type="ECO:0008006" key="3">
    <source>
        <dbReference type="Google" id="ProtNLM"/>
    </source>
</evidence>
<evidence type="ECO:0000313" key="2">
    <source>
        <dbReference type="Proteomes" id="UP000054321"/>
    </source>
</evidence>
<reference evidence="1 2" key="1">
    <citation type="submission" date="2014-04" db="EMBL/GenBank/DDBJ databases">
        <authorList>
            <consortium name="DOE Joint Genome Institute"/>
            <person name="Kuo A."/>
            <person name="Martino E."/>
            <person name="Perotto S."/>
            <person name="Kohler A."/>
            <person name="Nagy L.G."/>
            <person name="Floudas D."/>
            <person name="Copeland A."/>
            <person name="Barry K.W."/>
            <person name="Cichocki N."/>
            <person name="Veneault-Fourrey C."/>
            <person name="LaButti K."/>
            <person name="Lindquist E.A."/>
            <person name="Lipzen A."/>
            <person name="Lundell T."/>
            <person name="Morin E."/>
            <person name="Murat C."/>
            <person name="Sun H."/>
            <person name="Tunlid A."/>
            <person name="Henrissat B."/>
            <person name="Grigoriev I.V."/>
            <person name="Hibbett D.S."/>
            <person name="Martin F."/>
            <person name="Nordberg H.P."/>
            <person name="Cantor M.N."/>
            <person name="Hua S.X."/>
        </authorList>
    </citation>
    <scope>NUCLEOTIDE SEQUENCE [LARGE SCALE GENOMIC DNA]</scope>
    <source>
        <strain evidence="1 2">Zn</strain>
    </source>
</reference>
<keyword evidence="2" id="KW-1185">Reference proteome</keyword>
<evidence type="ECO:0000313" key="1">
    <source>
        <dbReference type="EMBL" id="KIM93921.1"/>
    </source>
</evidence>
<dbReference type="CDD" id="cd07822">
    <property type="entry name" value="SRPBCC_4"/>
    <property type="match status" value="1"/>
</dbReference>
<protein>
    <recommendedName>
        <fullName evidence="3">Coenzyme Q-binding protein COQ10 START domain-containing protein</fullName>
    </recommendedName>
</protein>
<dbReference type="STRING" id="913774.A0A0C3GU58"/>
<dbReference type="Pfam" id="PF10604">
    <property type="entry name" value="Polyketide_cyc2"/>
    <property type="match status" value="1"/>
</dbReference>
<name>A0A0C3GU58_OIDMZ</name>
<dbReference type="Proteomes" id="UP000054321">
    <property type="component" value="Unassembled WGS sequence"/>
</dbReference>
<gene>
    <name evidence="1" type="ORF">OIDMADRAFT_61188</name>
</gene>
<organism evidence="1 2">
    <name type="scientific">Oidiodendron maius (strain Zn)</name>
    <dbReference type="NCBI Taxonomy" id="913774"/>
    <lineage>
        <taxon>Eukaryota</taxon>
        <taxon>Fungi</taxon>
        <taxon>Dikarya</taxon>
        <taxon>Ascomycota</taxon>
        <taxon>Pezizomycotina</taxon>
        <taxon>Leotiomycetes</taxon>
        <taxon>Leotiomycetes incertae sedis</taxon>
        <taxon>Myxotrichaceae</taxon>
        <taxon>Oidiodendron</taxon>
    </lineage>
</organism>
<reference evidence="2" key="2">
    <citation type="submission" date="2015-01" db="EMBL/GenBank/DDBJ databases">
        <title>Evolutionary Origins and Diversification of the Mycorrhizal Mutualists.</title>
        <authorList>
            <consortium name="DOE Joint Genome Institute"/>
            <consortium name="Mycorrhizal Genomics Consortium"/>
            <person name="Kohler A."/>
            <person name="Kuo A."/>
            <person name="Nagy L.G."/>
            <person name="Floudas D."/>
            <person name="Copeland A."/>
            <person name="Barry K.W."/>
            <person name="Cichocki N."/>
            <person name="Veneault-Fourrey C."/>
            <person name="LaButti K."/>
            <person name="Lindquist E.A."/>
            <person name="Lipzen A."/>
            <person name="Lundell T."/>
            <person name="Morin E."/>
            <person name="Murat C."/>
            <person name="Riley R."/>
            <person name="Ohm R."/>
            <person name="Sun H."/>
            <person name="Tunlid A."/>
            <person name="Henrissat B."/>
            <person name="Grigoriev I.V."/>
            <person name="Hibbett D.S."/>
            <person name="Martin F."/>
        </authorList>
    </citation>
    <scope>NUCLEOTIDE SEQUENCE [LARGE SCALE GENOMIC DNA]</scope>
    <source>
        <strain evidence="2">Zn</strain>
    </source>
</reference>
<dbReference type="EMBL" id="KN832892">
    <property type="protein sequence ID" value="KIM93921.1"/>
    <property type="molecule type" value="Genomic_DNA"/>
</dbReference>
<dbReference type="PANTHER" id="PTHR36166">
    <property type="entry name" value="CHROMOSOME 9, WHOLE GENOME SHOTGUN SEQUENCE"/>
    <property type="match status" value="1"/>
</dbReference>
<dbReference type="OrthoDB" id="509124at2759"/>
<dbReference type="Gene3D" id="3.30.530.20">
    <property type="match status" value="1"/>
</dbReference>
<dbReference type="PANTHER" id="PTHR36166:SF1">
    <property type="entry name" value="SRPBCC DOMAIN-CONTAINING PROTEIN"/>
    <property type="match status" value="1"/>
</dbReference>
<sequence>MVYIVSTQVEVKRSPGQVRSAFLDFDRFSEWHGEFALRRLRVDKPDIEPGDIIEFRIQSDHISVSPVVLVNTRDEFGWESSFHGIGRGRHYFRFQSSKKTPISTVVEHWEEFSGLNELAFRLAPSLGTKVRKQFETFNNDLKMRVESLWPENTQLF</sequence>
<dbReference type="AlphaFoldDB" id="A0A0C3GU58"/>
<dbReference type="InterPro" id="IPR023393">
    <property type="entry name" value="START-like_dom_sf"/>
</dbReference>
<dbReference type="InterPro" id="IPR019587">
    <property type="entry name" value="Polyketide_cyclase/dehydratase"/>
</dbReference>
<accession>A0A0C3GU58</accession>
<proteinExistence type="predicted"/>